<evidence type="ECO:0000256" key="1">
    <source>
        <dbReference type="ARBA" id="ARBA00022490"/>
    </source>
</evidence>
<name>A0ABR7QYK5_9GAMM</name>
<comment type="caution">
    <text evidence="5">The sequence shown here is derived from an EMBL/GenBank/DDBJ whole genome shotgun (WGS) entry which is preliminary data.</text>
</comment>
<comment type="catalytic activity">
    <reaction evidence="4">
        <text>L-phenylalanyl-tRNA(Phe) + an N-terminal L-alpha-aminoacyl-[protein] = an N-terminal L-phenylalanyl-L-alpha-aminoacyl-[protein] + tRNA(Phe)</text>
        <dbReference type="Rhea" id="RHEA:43632"/>
        <dbReference type="Rhea" id="RHEA-COMP:9668"/>
        <dbReference type="Rhea" id="RHEA-COMP:9699"/>
        <dbReference type="Rhea" id="RHEA-COMP:10636"/>
        <dbReference type="Rhea" id="RHEA-COMP:10637"/>
        <dbReference type="ChEBI" id="CHEBI:78442"/>
        <dbReference type="ChEBI" id="CHEBI:78531"/>
        <dbReference type="ChEBI" id="CHEBI:78597"/>
        <dbReference type="ChEBI" id="CHEBI:83561"/>
        <dbReference type="EC" id="2.3.2.6"/>
    </reaction>
</comment>
<dbReference type="NCBIfam" id="TIGR00667">
    <property type="entry name" value="aat"/>
    <property type="match status" value="1"/>
</dbReference>
<dbReference type="GO" id="GO:0008914">
    <property type="term" value="F:leucyl-tRNA--protein transferase activity"/>
    <property type="evidence" value="ECO:0007669"/>
    <property type="project" value="UniProtKB-EC"/>
</dbReference>
<dbReference type="Pfam" id="PF03588">
    <property type="entry name" value="Leu_Phe_trans"/>
    <property type="match status" value="1"/>
</dbReference>
<comment type="catalytic activity">
    <reaction evidence="4">
        <text>N-terminal L-arginyl-[protein] + L-leucyl-tRNA(Leu) = N-terminal L-leucyl-L-arginyl-[protein] + tRNA(Leu) + H(+)</text>
        <dbReference type="Rhea" id="RHEA:50416"/>
        <dbReference type="Rhea" id="RHEA-COMP:9613"/>
        <dbReference type="Rhea" id="RHEA-COMP:9622"/>
        <dbReference type="Rhea" id="RHEA-COMP:12672"/>
        <dbReference type="Rhea" id="RHEA-COMP:12673"/>
        <dbReference type="ChEBI" id="CHEBI:15378"/>
        <dbReference type="ChEBI" id="CHEBI:64719"/>
        <dbReference type="ChEBI" id="CHEBI:78442"/>
        <dbReference type="ChEBI" id="CHEBI:78494"/>
        <dbReference type="ChEBI" id="CHEBI:133044"/>
        <dbReference type="EC" id="2.3.2.6"/>
    </reaction>
</comment>
<comment type="catalytic activity">
    <reaction evidence="4">
        <text>N-terminal L-lysyl-[protein] + L-leucyl-tRNA(Leu) = N-terminal L-leucyl-L-lysyl-[protein] + tRNA(Leu) + H(+)</text>
        <dbReference type="Rhea" id="RHEA:12340"/>
        <dbReference type="Rhea" id="RHEA-COMP:9613"/>
        <dbReference type="Rhea" id="RHEA-COMP:9622"/>
        <dbReference type="Rhea" id="RHEA-COMP:12670"/>
        <dbReference type="Rhea" id="RHEA-COMP:12671"/>
        <dbReference type="ChEBI" id="CHEBI:15378"/>
        <dbReference type="ChEBI" id="CHEBI:65249"/>
        <dbReference type="ChEBI" id="CHEBI:78442"/>
        <dbReference type="ChEBI" id="CHEBI:78494"/>
        <dbReference type="ChEBI" id="CHEBI:133043"/>
        <dbReference type="EC" id="2.3.2.6"/>
    </reaction>
</comment>
<dbReference type="PANTHER" id="PTHR30098:SF2">
    <property type="entry name" value="LEUCYL_PHENYLALANYL-TRNA--PROTEIN TRANSFERASE"/>
    <property type="match status" value="1"/>
</dbReference>
<evidence type="ECO:0000256" key="4">
    <source>
        <dbReference type="HAMAP-Rule" id="MF_00688"/>
    </source>
</evidence>
<sequence length="215" mass="24573">MALIRPNGLLAIGGDLSPERLSVAYRQGIFPWYNDDEPILWWSPEPRAVFDPLQFHINRTFNKFLKKCDYKISINHDFTAVIKGCAKNHGETWITDEIIAAYIQFHQLGFAHSVEVWQNDQLVGGLYGVAQGAVFCGESMFSLKSNASKVALYAFSRHFSRCGGLLIDCQVINNHTASLGAFEIPRQKYLHYLKQLQVIKLKSFCYDKQYLCYHS</sequence>
<dbReference type="HAMAP" id="MF_00688">
    <property type="entry name" value="Leu_Phe_trans"/>
    <property type="match status" value="1"/>
</dbReference>
<dbReference type="SUPFAM" id="SSF55729">
    <property type="entry name" value="Acyl-CoA N-acyltransferases (Nat)"/>
    <property type="match status" value="1"/>
</dbReference>
<dbReference type="EC" id="2.3.2.6" evidence="4"/>
<comment type="subcellular location">
    <subcellularLocation>
        <location evidence="4">Cytoplasm</location>
    </subcellularLocation>
</comment>
<protein>
    <recommendedName>
        <fullName evidence="4">Leucyl/phenylalanyl-tRNA--protein transferase</fullName>
        <ecNumber evidence="4">2.3.2.6</ecNumber>
    </recommendedName>
    <alternativeName>
        <fullName evidence="4">L/F-transferase</fullName>
    </alternativeName>
    <alternativeName>
        <fullName evidence="4">Leucyltransferase</fullName>
    </alternativeName>
    <alternativeName>
        <fullName evidence="4">Phenyalanyltransferase</fullName>
    </alternativeName>
</protein>
<dbReference type="Proteomes" id="UP000651208">
    <property type="component" value="Unassembled WGS sequence"/>
</dbReference>
<reference evidence="5 6" key="1">
    <citation type="submission" date="2020-06" db="EMBL/GenBank/DDBJ databases">
        <title>Frischella cerana isolated from Apis cerana gut homogenate.</title>
        <authorList>
            <person name="Wolter L.A."/>
            <person name="Suenami S."/>
            <person name="Miyazaki R."/>
        </authorList>
    </citation>
    <scope>NUCLEOTIDE SEQUENCE [LARGE SCALE GENOMIC DNA]</scope>
    <source>
        <strain evidence="5 6">Ac13</strain>
    </source>
</reference>
<keyword evidence="6" id="KW-1185">Reference proteome</keyword>
<gene>
    <name evidence="4 5" type="primary">aat</name>
    <name evidence="5" type="ORF">FcAc13_07800</name>
</gene>
<evidence type="ECO:0000313" key="6">
    <source>
        <dbReference type="Proteomes" id="UP000651208"/>
    </source>
</evidence>
<accession>A0ABR7QYK5</accession>
<dbReference type="InterPro" id="IPR042221">
    <property type="entry name" value="Leu/Phe-tRNA_Trfase_N"/>
</dbReference>
<keyword evidence="3 4" id="KW-0012">Acyltransferase</keyword>
<evidence type="ECO:0000256" key="3">
    <source>
        <dbReference type="ARBA" id="ARBA00023315"/>
    </source>
</evidence>
<evidence type="ECO:0000256" key="2">
    <source>
        <dbReference type="ARBA" id="ARBA00022679"/>
    </source>
</evidence>
<dbReference type="InterPro" id="IPR042203">
    <property type="entry name" value="Leu/Phe-tRNA_Trfase_C"/>
</dbReference>
<dbReference type="Gene3D" id="3.30.70.3550">
    <property type="entry name" value="Leucyl/phenylalanyl-tRNA-protein transferase, N-terminal domain"/>
    <property type="match status" value="1"/>
</dbReference>
<organism evidence="5 6">
    <name type="scientific">Frischella japonica</name>
    <dbReference type="NCBI Taxonomy" id="2741544"/>
    <lineage>
        <taxon>Bacteria</taxon>
        <taxon>Pseudomonadati</taxon>
        <taxon>Pseudomonadota</taxon>
        <taxon>Gammaproteobacteria</taxon>
        <taxon>Orbales</taxon>
        <taxon>Orbaceae</taxon>
        <taxon>Frischella</taxon>
    </lineage>
</organism>
<dbReference type="InterPro" id="IPR004616">
    <property type="entry name" value="Leu/Phe-tRNA_Trfase"/>
</dbReference>
<dbReference type="InterPro" id="IPR016181">
    <property type="entry name" value="Acyl_CoA_acyltransferase"/>
</dbReference>
<proteinExistence type="inferred from homology"/>
<comment type="function">
    <text evidence="4">Functions in the N-end rule pathway of protein degradation where it conjugates Leu, Phe and, less efficiently, Met from aminoacyl-tRNAs to the N-termini of proteins containing an N-terminal arginine or lysine.</text>
</comment>
<comment type="similarity">
    <text evidence="4">Belongs to the L/F-transferase family.</text>
</comment>
<keyword evidence="1 4" id="KW-0963">Cytoplasm</keyword>
<dbReference type="Gene3D" id="3.40.630.70">
    <property type="entry name" value="Leucyl/phenylalanyl-tRNA-protein transferase, C-terminal domain"/>
    <property type="match status" value="1"/>
</dbReference>
<keyword evidence="2 4" id="KW-0808">Transferase</keyword>
<dbReference type="EMBL" id="JABURY010000016">
    <property type="protein sequence ID" value="MBC9131210.1"/>
    <property type="molecule type" value="Genomic_DNA"/>
</dbReference>
<dbReference type="PANTHER" id="PTHR30098">
    <property type="entry name" value="LEUCYL/PHENYLALANYL-TRNA--PROTEIN TRANSFERASE"/>
    <property type="match status" value="1"/>
</dbReference>
<evidence type="ECO:0000313" key="5">
    <source>
        <dbReference type="EMBL" id="MBC9131210.1"/>
    </source>
</evidence>